<dbReference type="AlphaFoldDB" id="A0A346DZG2"/>
<reference evidence="2 3" key="1">
    <citation type="submission" date="2018-03" db="EMBL/GenBank/DDBJ databases">
        <title>A parallel universe: an anciently diverged bacterial symbiosis in a Hawaiian planthopper (Hemiptera: Cixiidae) reveals rearranged nutritional responsibilities.</title>
        <authorList>
            <person name="Bennett G."/>
            <person name="Mao M."/>
        </authorList>
    </citation>
    <scope>NUCLEOTIDE SEQUENCE [LARGE SCALE GENOMIC DNA]</scope>
    <source>
        <strain evidence="2 3">OLIH</strain>
    </source>
</reference>
<name>A0A346DZG2_9ENTR</name>
<organism evidence="2 3">
    <name type="scientific">Candidatus Purcelliella pentastirinorum</name>
    <dbReference type="NCBI Taxonomy" id="472834"/>
    <lineage>
        <taxon>Bacteria</taxon>
        <taxon>Pseudomonadati</taxon>
        <taxon>Pseudomonadota</taxon>
        <taxon>Gammaproteobacteria</taxon>
        <taxon>Enterobacterales</taxon>
        <taxon>Enterobacteriaceae</taxon>
        <taxon>Candidatus Purcelliella</taxon>
    </lineage>
</organism>
<dbReference type="GO" id="GO:0006260">
    <property type="term" value="P:DNA replication"/>
    <property type="evidence" value="ECO:0007669"/>
    <property type="project" value="InterPro"/>
</dbReference>
<dbReference type="Gene3D" id="3.40.50.300">
    <property type="entry name" value="P-loop containing nucleotide triphosphate hydrolases"/>
    <property type="match status" value="1"/>
</dbReference>
<sequence length="335" mass="40157">MKNYPWLKNTYSNIINYYKSKYKKNTILISSTIDLGINILSYNIGKWILCSNKKKINYCNQCINCILMQQKNNPNYYKITTNNKNKKINKKEINTIFNNIYNLIENNYKKIVFIEEIEYFKKYINNTFIDNLIKPQKNTYFILNTNNLINIKKQINNKITIWKIINPNKKICIDWIQKKTKIKKKKCSIALKLSEKSPLKALNILNKKYWKNRKKLEIKLIEILNKENKLDLLTNLNNLENIEIIKWICAILMDAIKWKYKAYDIIINNDQYTLIKTLSKNLSIFSIYKSIKIWIKYINLFEINTVNKKSTLITSILNWENFLLKNKKINKCINN</sequence>
<evidence type="ECO:0000313" key="3">
    <source>
        <dbReference type="Proteomes" id="UP000256856"/>
    </source>
</evidence>
<dbReference type="Pfam" id="PF09115">
    <property type="entry name" value="DNApol3-delta_C"/>
    <property type="match status" value="1"/>
</dbReference>
<dbReference type="KEGG" id="ppet:C9I82_146"/>
<feature type="domain" description="DNA polymerase III delta subunit C-terminal" evidence="1">
    <location>
        <begin position="209"/>
        <end position="320"/>
    </location>
</feature>
<dbReference type="OrthoDB" id="9811073at2"/>
<dbReference type="GO" id="GO:0009360">
    <property type="term" value="C:DNA polymerase III complex"/>
    <property type="evidence" value="ECO:0007669"/>
    <property type="project" value="InterPro"/>
</dbReference>
<evidence type="ECO:0000313" key="2">
    <source>
        <dbReference type="EMBL" id="AXN02117.1"/>
    </source>
</evidence>
<evidence type="ECO:0000259" key="1">
    <source>
        <dbReference type="Pfam" id="PF09115"/>
    </source>
</evidence>
<dbReference type="GO" id="GO:0003887">
    <property type="term" value="F:DNA-directed DNA polymerase activity"/>
    <property type="evidence" value="ECO:0007669"/>
    <property type="project" value="InterPro"/>
</dbReference>
<protein>
    <submittedName>
        <fullName evidence="2">DNA polymerase III delta prime subunit</fullName>
    </submittedName>
</protein>
<dbReference type="GO" id="GO:0003677">
    <property type="term" value="F:DNA binding"/>
    <property type="evidence" value="ECO:0007669"/>
    <property type="project" value="InterPro"/>
</dbReference>
<proteinExistence type="predicted"/>
<accession>A0A346DZG2</accession>
<dbReference type="EMBL" id="CP028374">
    <property type="protein sequence ID" value="AXN02117.1"/>
    <property type="molecule type" value="Genomic_DNA"/>
</dbReference>
<keyword evidence="3" id="KW-1185">Reference proteome</keyword>
<dbReference type="SUPFAM" id="SSF48019">
    <property type="entry name" value="post-AAA+ oligomerization domain-like"/>
    <property type="match status" value="1"/>
</dbReference>
<gene>
    <name evidence="2" type="ORF">C9I82_146</name>
</gene>
<dbReference type="Pfam" id="PF13177">
    <property type="entry name" value="DNA_pol3_delta2"/>
    <property type="match status" value="1"/>
</dbReference>
<dbReference type="InterPro" id="IPR027417">
    <property type="entry name" value="P-loop_NTPase"/>
</dbReference>
<dbReference type="Proteomes" id="UP000256856">
    <property type="component" value="Chromosome"/>
</dbReference>
<dbReference type="InterPro" id="IPR015199">
    <property type="entry name" value="DNA_pol_III_delta_C"/>
</dbReference>
<dbReference type="Gene3D" id="1.20.272.10">
    <property type="match status" value="1"/>
</dbReference>
<dbReference type="InterPro" id="IPR008921">
    <property type="entry name" value="DNA_pol3_clamp-load_cplx_C"/>
</dbReference>
<dbReference type="RefSeq" id="WP_115955953.1">
    <property type="nucleotide sequence ID" value="NZ_CP028374.1"/>
</dbReference>
<dbReference type="SUPFAM" id="SSF52540">
    <property type="entry name" value="P-loop containing nucleoside triphosphate hydrolases"/>
    <property type="match status" value="1"/>
</dbReference>